<reference evidence="3" key="1">
    <citation type="submission" date="2021-02" db="EMBL/GenBank/DDBJ databases">
        <authorList>
            <person name="Nowell W R."/>
        </authorList>
    </citation>
    <scope>NUCLEOTIDE SEQUENCE</scope>
</reference>
<dbReference type="GO" id="GO:0017101">
    <property type="term" value="C:aminoacyl-tRNA synthetase multienzyme complex"/>
    <property type="evidence" value="ECO:0007669"/>
    <property type="project" value="TreeGrafter"/>
</dbReference>
<dbReference type="Proteomes" id="UP000663848">
    <property type="component" value="Unassembled WGS sequence"/>
</dbReference>
<dbReference type="EMBL" id="CAJOBR010068813">
    <property type="protein sequence ID" value="CAF5093327.1"/>
    <property type="molecule type" value="Genomic_DNA"/>
</dbReference>
<protein>
    <submittedName>
        <fullName evidence="3">Uncharacterized protein</fullName>
    </submittedName>
</protein>
<dbReference type="SUPFAM" id="SSF50249">
    <property type="entry name" value="Nucleic acid-binding proteins"/>
    <property type="match status" value="1"/>
</dbReference>
<organism evidence="3 4">
    <name type="scientific">Rotaria socialis</name>
    <dbReference type="NCBI Taxonomy" id="392032"/>
    <lineage>
        <taxon>Eukaryota</taxon>
        <taxon>Metazoa</taxon>
        <taxon>Spiralia</taxon>
        <taxon>Gnathifera</taxon>
        <taxon>Rotifera</taxon>
        <taxon>Eurotatoria</taxon>
        <taxon>Bdelloidea</taxon>
        <taxon>Philodinida</taxon>
        <taxon>Philodinidae</taxon>
        <taxon>Rotaria</taxon>
    </lineage>
</organism>
<sequence>SISKESVIDIEGEISLAPTSIESCSQKNVEIQVKKLFVVSAAEPRLPLLIEDAMRADEAIG</sequence>
<dbReference type="PANTHER" id="PTHR43450:SF1">
    <property type="entry name" value="ASPARTATE--TRNA LIGASE, CYTOPLASMIC"/>
    <property type="match status" value="1"/>
</dbReference>
<feature type="non-terminal residue" evidence="3">
    <location>
        <position position="1"/>
    </location>
</feature>
<dbReference type="GO" id="GO:0004815">
    <property type="term" value="F:aspartate-tRNA ligase activity"/>
    <property type="evidence" value="ECO:0007669"/>
    <property type="project" value="InterPro"/>
</dbReference>
<evidence type="ECO:0000256" key="1">
    <source>
        <dbReference type="ARBA" id="ARBA00022490"/>
    </source>
</evidence>
<dbReference type="Gene3D" id="2.40.50.140">
    <property type="entry name" value="Nucleic acid-binding proteins"/>
    <property type="match status" value="1"/>
</dbReference>
<name>A0A822FXD3_9BILA</name>
<dbReference type="PANTHER" id="PTHR43450">
    <property type="entry name" value="ASPARTYL-TRNA SYNTHETASE"/>
    <property type="match status" value="1"/>
</dbReference>
<proteinExistence type="predicted"/>
<dbReference type="GO" id="GO:0005524">
    <property type="term" value="F:ATP binding"/>
    <property type="evidence" value="ECO:0007669"/>
    <property type="project" value="InterPro"/>
</dbReference>
<feature type="non-terminal residue" evidence="3">
    <location>
        <position position="61"/>
    </location>
</feature>
<comment type="caution">
    <text evidence="3">The sequence shown here is derived from an EMBL/GenBank/DDBJ whole genome shotgun (WGS) entry which is preliminary data.</text>
</comment>
<accession>A0A822FXD3</accession>
<dbReference type="InterPro" id="IPR004523">
    <property type="entry name" value="Asp-tRNA_synthase_2"/>
</dbReference>
<dbReference type="GO" id="GO:0005829">
    <property type="term" value="C:cytosol"/>
    <property type="evidence" value="ECO:0007669"/>
    <property type="project" value="TreeGrafter"/>
</dbReference>
<dbReference type="AlphaFoldDB" id="A0A822FXD3"/>
<evidence type="ECO:0000313" key="4">
    <source>
        <dbReference type="Proteomes" id="UP000663848"/>
    </source>
</evidence>
<keyword evidence="1" id="KW-0963">Cytoplasm</keyword>
<dbReference type="GO" id="GO:0006422">
    <property type="term" value="P:aspartyl-tRNA aminoacylation"/>
    <property type="evidence" value="ECO:0007669"/>
    <property type="project" value="InterPro"/>
</dbReference>
<evidence type="ECO:0000313" key="2">
    <source>
        <dbReference type="EMBL" id="CAF5093327.1"/>
    </source>
</evidence>
<evidence type="ECO:0000313" key="3">
    <source>
        <dbReference type="EMBL" id="CAF5137584.1"/>
    </source>
</evidence>
<dbReference type="EMBL" id="CAJOBR010089008">
    <property type="protein sequence ID" value="CAF5137584.1"/>
    <property type="molecule type" value="Genomic_DNA"/>
</dbReference>
<dbReference type="InterPro" id="IPR012340">
    <property type="entry name" value="NA-bd_OB-fold"/>
</dbReference>
<dbReference type="GO" id="GO:0003723">
    <property type="term" value="F:RNA binding"/>
    <property type="evidence" value="ECO:0007669"/>
    <property type="project" value="TreeGrafter"/>
</dbReference>
<gene>
    <name evidence="2" type="ORF">QYT958_LOCUS44448</name>
    <name evidence="3" type="ORF">QYT958_LOCUS47408</name>
</gene>